<name>A0A426XBG1_ENSVE</name>
<evidence type="ECO:0000313" key="4">
    <source>
        <dbReference type="Proteomes" id="UP000287651"/>
    </source>
</evidence>
<dbReference type="EMBL" id="AMZH03023097">
    <property type="protein sequence ID" value="RRT36815.1"/>
    <property type="molecule type" value="Genomic_DNA"/>
</dbReference>
<comment type="caution">
    <text evidence="3">The sequence shown here is derived from an EMBL/GenBank/DDBJ whole genome shotgun (WGS) entry which is preliminary data.</text>
</comment>
<protein>
    <submittedName>
        <fullName evidence="3">Uncharacterized protein</fullName>
    </submittedName>
</protein>
<dbReference type="Proteomes" id="UP000287651">
    <property type="component" value="Unassembled WGS sequence"/>
</dbReference>
<dbReference type="AlphaFoldDB" id="A0A426XBG1"/>
<organism evidence="3 4">
    <name type="scientific">Ensete ventricosum</name>
    <name type="common">Abyssinian banana</name>
    <name type="synonym">Musa ensete</name>
    <dbReference type="NCBI Taxonomy" id="4639"/>
    <lineage>
        <taxon>Eukaryota</taxon>
        <taxon>Viridiplantae</taxon>
        <taxon>Streptophyta</taxon>
        <taxon>Embryophyta</taxon>
        <taxon>Tracheophyta</taxon>
        <taxon>Spermatophyta</taxon>
        <taxon>Magnoliopsida</taxon>
        <taxon>Liliopsida</taxon>
        <taxon>Zingiberales</taxon>
        <taxon>Musaceae</taxon>
        <taxon>Ensete</taxon>
    </lineage>
</organism>
<feature type="region of interest" description="Disordered" evidence="1">
    <location>
        <begin position="196"/>
        <end position="218"/>
    </location>
</feature>
<keyword evidence="2" id="KW-1133">Transmembrane helix</keyword>
<feature type="compositionally biased region" description="Polar residues" evidence="1">
    <location>
        <begin position="465"/>
        <end position="487"/>
    </location>
</feature>
<feature type="region of interest" description="Disordered" evidence="1">
    <location>
        <begin position="465"/>
        <end position="495"/>
    </location>
</feature>
<evidence type="ECO:0000256" key="1">
    <source>
        <dbReference type="SAM" id="MobiDB-lite"/>
    </source>
</evidence>
<evidence type="ECO:0000313" key="3">
    <source>
        <dbReference type="EMBL" id="RRT36815.1"/>
    </source>
</evidence>
<evidence type="ECO:0000256" key="2">
    <source>
        <dbReference type="SAM" id="Phobius"/>
    </source>
</evidence>
<accession>A0A426XBG1</accession>
<proteinExistence type="predicted"/>
<feature type="transmembrane region" description="Helical" evidence="2">
    <location>
        <begin position="69"/>
        <end position="87"/>
    </location>
</feature>
<sequence length="495" mass="53335">MTTDDAHDRRFKAFEARMENRFQELLREIRRSRSESSKKTQHGESSKGNRSEKCDQGHDTGYTRIRVEFPIAATVVIFLSSFLAAVATCSRCLLPWPPLPPSATSVPLFPLLLSSLFQPLPSSLVTTPPPSTAHAPCFLCRCSRCNHPLGRALLCHRGHLCSSPLLLTTPLPSLLPLRPSLLQPLSNVPLPCSPPQSLPPATLLHRQQHQPQPSSPANHLPLLVVPTPSAATVAPPLRRKLMPLTQQQKKELNIIDLQSYTMTTDDALDAMFKSSRLVWKTDFKSSFAKLEEVDQRVPRKLNMVKVPKGVDLKSVIRGRTQDTHALGHTSPLPSPLAASSSVSHLCSSLPFAVVQPLLTAAIFPRSHSCPPLQHLHLASSVVAAAVTTSSAAPSSATEVTSVLPFTPHNTTAFSLAAAALAVAATFKRAPTLLSSSIAASNHSSLPTATSAATLVARQPLVASSRTNSLCSNRGPSPTMQTHAPNSTAEKRTEHH</sequence>
<feature type="region of interest" description="Disordered" evidence="1">
    <location>
        <begin position="29"/>
        <end position="57"/>
    </location>
</feature>
<reference evidence="3 4" key="1">
    <citation type="journal article" date="2014" name="Agronomy (Basel)">
        <title>A Draft Genome Sequence for Ensete ventricosum, the Drought-Tolerant Tree Against Hunger.</title>
        <authorList>
            <person name="Harrison J."/>
            <person name="Moore K.A."/>
            <person name="Paszkiewicz K."/>
            <person name="Jones T."/>
            <person name="Grant M."/>
            <person name="Ambacheew D."/>
            <person name="Muzemil S."/>
            <person name="Studholme D.J."/>
        </authorList>
    </citation>
    <scope>NUCLEOTIDE SEQUENCE [LARGE SCALE GENOMIC DNA]</scope>
</reference>
<gene>
    <name evidence="3" type="ORF">B296_00031357</name>
</gene>
<keyword evidence="2" id="KW-0472">Membrane</keyword>
<keyword evidence="2" id="KW-0812">Transmembrane</keyword>